<name>A0A8D8SXG5_9HEMI</name>
<protein>
    <submittedName>
        <fullName evidence="2">Uncharacterized protein</fullName>
    </submittedName>
</protein>
<keyword evidence="1" id="KW-1133">Transmembrane helix</keyword>
<dbReference type="EMBL" id="HBUF01350953">
    <property type="protein sequence ID" value="CAG6713764.1"/>
    <property type="molecule type" value="Transcribed_RNA"/>
</dbReference>
<sequence length="108" mass="12567">MFSVQALIVLVIVTWYSLIIMKSTNSYYKEAYQKHLEEENKAYDKGQIKQMDAKCEDPGGDKAGSSEIKEVDNKIEAELLCNEEEDVDVCYFDSKEALIYDKMYKRYP</sequence>
<dbReference type="EMBL" id="HBUF01233093">
    <property type="protein sequence ID" value="CAG6674144.1"/>
    <property type="molecule type" value="Transcribed_RNA"/>
</dbReference>
<feature type="transmembrane region" description="Helical" evidence="1">
    <location>
        <begin position="6"/>
        <end position="24"/>
    </location>
</feature>
<dbReference type="EMBL" id="HBUF01607392">
    <property type="protein sequence ID" value="CAG6777859.1"/>
    <property type="molecule type" value="Transcribed_RNA"/>
</dbReference>
<evidence type="ECO:0000256" key="1">
    <source>
        <dbReference type="SAM" id="Phobius"/>
    </source>
</evidence>
<accession>A0A8D8SXG5</accession>
<dbReference type="EMBL" id="HBUF01233092">
    <property type="protein sequence ID" value="CAG6674142.1"/>
    <property type="molecule type" value="Transcribed_RNA"/>
</dbReference>
<evidence type="ECO:0000313" key="2">
    <source>
        <dbReference type="EMBL" id="CAG6674142.1"/>
    </source>
</evidence>
<keyword evidence="1" id="KW-0812">Transmembrane</keyword>
<organism evidence="2">
    <name type="scientific">Cacopsylla melanoneura</name>
    <dbReference type="NCBI Taxonomy" id="428564"/>
    <lineage>
        <taxon>Eukaryota</taxon>
        <taxon>Metazoa</taxon>
        <taxon>Ecdysozoa</taxon>
        <taxon>Arthropoda</taxon>
        <taxon>Hexapoda</taxon>
        <taxon>Insecta</taxon>
        <taxon>Pterygota</taxon>
        <taxon>Neoptera</taxon>
        <taxon>Paraneoptera</taxon>
        <taxon>Hemiptera</taxon>
        <taxon>Sternorrhyncha</taxon>
        <taxon>Psylloidea</taxon>
        <taxon>Psyllidae</taxon>
        <taxon>Psyllinae</taxon>
        <taxon>Cacopsylla</taxon>
    </lineage>
</organism>
<dbReference type="AlphaFoldDB" id="A0A8D8SXG5"/>
<proteinExistence type="predicted"/>
<keyword evidence="1" id="KW-0472">Membrane</keyword>
<dbReference type="EMBL" id="HBUF01350952">
    <property type="protein sequence ID" value="CAG6713762.1"/>
    <property type="molecule type" value="Transcribed_RNA"/>
</dbReference>
<reference evidence="2" key="1">
    <citation type="submission" date="2021-05" db="EMBL/GenBank/DDBJ databases">
        <authorList>
            <person name="Alioto T."/>
            <person name="Alioto T."/>
            <person name="Gomez Garrido J."/>
        </authorList>
    </citation>
    <scope>NUCLEOTIDE SEQUENCE</scope>
</reference>